<proteinExistence type="predicted"/>
<evidence type="ECO:0008006" key="4">
    <source>
        <dbReference type="Google" id="ProtNLM"/>
    </source>
</evidence>
<feature type="region of interest" description="Disordered" evidence="1">
    <location>
        <begin position="1"/>
        <end position="78"/>
    </location>
</feature>
<gene>
    <name evidence="2" type="ORF">RRG08_065767</name>
</gene>
<evidence type="ECO:0000313" key="3">
    <source>
        <dbReference type="Proteomes" id="UP001283361"/>
    </source>
</evidence>
<sequence length="228" mass="26088">MEVERNNADNETISKVNEVGSDTVNALEDDKTRNNQEGGKTEKEVKEEKAHEEGDSQTDTVDESRQQDDGTKDHSLPEVKVLEDIKSLTVEEPSTVDPAVIELLTSGFVERFLPGLRKSQTTIEQIRSSQDVLLDTVEQEISKFRDCKAVKDVEDTMVKARHYHNKLLRLRREMTNLHEKSRKLKKRALKLQQQKQTEELTRAHTIESELEKERMLTARLATSPPSPL</sequence>
<dbReference type="EMBL" id="JAWDGP010006851">
    <property type="protein sequence ID" value="KAK3734398.1"/>
    <property type="molecule type" value="Genomic_DNA"/>
</dbReference>
<feature type="compositionally biased region" description="Basic and acidic residues" evidence="1">
    <location>
        <begin position="62"/>
        <end position="78"/>
    </location>
</feature>
<dbReference type="AlphaFoldDB" id="A0AAE0Y6E2"/>
<protein>
    <recommendedName>
        <fullName evidence="4">BLOC-1 subunit 6</fullName>
    </recommendedName>
</protein>
<feature type="compositionally biased region" description="Basic and acidic residues" evidence="1">
    <location>
        <begin position="196"/>
        <end position="216"/>
    </location>
</feature>
<feature type="compositionally biased region" description="Basic and acidic residues" evidence="1">
    <location>
        <begin position="28"/>
        <end position="54"/>
    </location>
</feature>
<dbReference type="GO" id="GO:0031083">
    <property type="term" value="C:BLOC-1 complex"/>
    <property type="evidence" value="ECO:0007669"/>
    <property type="project" value="TreeGrafter"/>
</dbReference>
<organism evidence="2 3">
    <name type="scientific">Elysia crispata</name>
    <name type="common">lettuce slug</name>
    <dbReference type="NCBI Taxonomy" id="231223"/>
    <lineage>
        <taxon>Eukaryota</taxon>
        <taxon>Metazoa</taxon>
        <taxon>Spiralia</taxon>
        <taxon>Lophotrochozoa</taxon>
        <taxon>Mollusca</taxon>
        <taxon>Gastropoda</taxon>
        <taxon>Heterobranchia</taxon>
        <taxon>Euthyneura</taxon>
        <taxon>Panpulmonata</taxon>
        <taxon>Sacoglossa</taxon>
        <taxon>Placobranchoidea</taxon>
        <taxon>Plakobranchidae</taxon>
        <taxon>Elysia</taxon>
    </lineage>
</organism>
<feature type="region of interest" description="Disordered" evidence="1">
    <location>
        <begin position="191"/>
        <end position="228"/>
    </location>
</feature>
<dbReference type="Pfam" id="PF14712">
    <property type="entry name" value="Snapin_Pallidin"/>
    <property type="match status" value="1"/>
</dbReference>
<feature type="compositionally biased region" description="Polar residues" evidence="1">
    <location>
        <begin position="9"/>
        <end position="24"/>
    </location>
</feature>
<dbReference type="InterPro" id="IPR028119">
    <property type="entry name" value="Snapin/Pallidin/Snn1"/>
</dbReference>
<dbReference type="GO" id="GO:0030133">
    <property type="term" value="C:transport vesicle"/>
    <property type="evidence" value="ECO:0007669"/>
    <property type="project" value="TreeGrafter"/>
</dbReference>
<accession>A0AAE0Y6E2</accession>
<comment type="caution">
    <text evidence="2">The sequence shown here is derived from an EMBL/GenBank/DDBJ whole genome shotgun (WGS) entry which is preliminary data.</text>
</comment>
<dbReference type="PANTHER" id="PTHR31328">
    <property type="entry name" value="BIOGENESIS OF LYSOSOME-RELATED ORGANELLES COMPLEX 1 SUBUNIT 6"/>
    <property type="match status" value="1"/>
</dbReference>
<name>A0AAE0Y6E2_9GAST</name>
<evidence type="ECO:0000256" key="1">
    <source>
        <dbReference type="SAM" id="MobiDB-lite"/>
    </source>
</evidence>
<keyword evidence="3" id="KW-1185">Reference proteome</keyword>
<dbReference type="Proteomes" id="UP001283361">
    <property type="component" value="Unassembled WGS sequence"/>
</dbReference>
<evidence type="ECO:0000313" key="2">
    <source>
        <dbReference type="EMBL" id="KAK3734398.1"/>
    </source>
</evidence>
<dbReference type="PANTHER" id="PTHR31328:SF2">
    <property type="entry name" value="BIOGENESIS OF LYSOSOME-RELATED ORGANELLES COMPLEX 1 SUBUNIT 6"/>
    <property type="match status" value="1"/>
</dbReference>
<reference evidence="2" key="1">
    <citation type="journal article" date="2023" name="G3 (Bethesda)">
        <title>A reference genome for the long-term kleptoplast-retaining sea slug Elysia crispata morphotype clarki.</title>
        <authorList>
            <person name="Eastman K.E."/>
            <person name="Pendleton A.L."/>
            <person name="Shaikh M.A."/>
            <person name="Suttiyut T."/>
            <person name="Ogas R."/>
            <person name="Tomko P."/>
            <person name="Gavelis G."/>
            <person name="Widhalm J.R."/>
            <person name="Wisecaver J.H."/>
        </authorList>
    </citation>
    <scope>NUCLEOTIDE SEQUENCE</scope>
    <source>
        <strain evidence="2">ECLA1</strain>
    </source>
</reference>